<dbReference type="InterPro" id="IPR044996">
    <property type="entry name" value="COQ10-like"/>
</dbReference>
<dbReference type="OrthoDB" id="292693at2759"/>
<comment type="subunit">
    <text evidence="2">Interacts with coenzyme Q.</text>
</comment>
<evidence type="ECO:0000256" key="2">
    <source>
        <dbReference type="ARBA" id="ARBA00011814"/>
    </source>
</evidence>
<evidence type="ECO:0000256" key="3">
    <source>
        <dbReference type="ARBA" id="ARBA00024947"/>
    </source>
</evidence>
<reference evidence="5" key="1">
    <citation type="submission" date="2021-03" db="EMBL/GenBank/DDBJ databases">
        <title>Chromosome level genome of the anhydrobiotic midge Polypedilum vanderplanki.</title>
        <authorList>
            <person name="Yoshida Y."/>
            <person name="Kikawada T."/>
            <person name="Gusev O."/>
        </authorList>
    </citation>
    <scope>NUCLEOTIDE SEQUENCE</scope>
    <source>
        <strain evidence="5">NIAS01</strain>
        <tissue evidence="5">Whole body or cell culture</tissue>
    </source>
</reference>
<evidence type="ECO:0000313" key="5">
    <source>
        <dbReference type="EMBL" id="KAG5678598.1"/>
    </source>
</evidence>
<accession>A0A9J6CAG1</accession>
<dbReference type="Pfam" id="PF03364">
    <property type="entry name" value="Polyketide_cyc"/>
    <property type="match status" value="1"/>
</dbReference>
<dbReference type="InterPro" id="IPR005031">
    <property type="entry name" value="COQ10_START"/>
</dbReference>
<dbReference type="InterPro" id="IPR023393">
    <property type="entry name" value="START-like_dom_sf"/>
</dbReference>
<dbReference type="EMBL" id="JADBJN010000002">
    <property type="protein sequence ID" value="KAG5678598.1"/>
    <property type="molecule type" value="Genomic_DNA"/>
</dbReference>
<dbReference type="AlphaFoldDB" id="A0A9J6CAG1"/>
<dbReference type="GO" id="GO:0045333">
    <property type="term" value="P:cellular respiration"/>
    <property type="evidence" value="ECO:0007669"/>
    <property type="project" value="InterPro"/>
</dbReference>
<feature type="domain" description="Coenzyme Q-binding protein COQ10 START" evidence="4">
    <location>
        <begin position="55"/>
        <end position="184"/>
    </location>
</feature>
<proteinExistence type="inferred from homology"/>
<evidence type="ECO:0000259" key="4">
    <source>
        <dbReference type="Pfam" id="PF03364"/>
    </source>
</evidence>
<dbReference type="PANTHER" id="PTHR12901">
    <property type="entry name" value="SPERM PROTEIN HOMOLOG"/>
    <property type="match status" value="1"/>
</dbReference>
<keyword evidence="6" id="KW-1185">Reference proteome</keyword>
<dbReference type="PANTHER" id="PTHR12901:SF10">
    <property type="entry name" value="COENZYME Q-BINDING PROTEIN COQ10, MITOCHONDRIAL"/>
    <property type="match status" value="1"/>
</dbReference>
<evidence type="ECO:0000256" key="1">
    <source>
        <dbReference type="ARBA" id="ARBA00006885"/>
    </source>
</evidence>
<organism evidence="5 6">
    <name type="scientific">Polypedilum vanderplanki</name>
    <name type="common">Sleeping chironomid midge</name>
    <dbReference type="NCBI Taxonomy" id="319348"/>
    <lineage>
        <taxon>Eukaryota</taxon>
        <taxon>Metazoa</taxon>
        <taxon>Ecdysozoa</taxon>
        <taxon>Arthropoda</taxon>
        <taxon>Hexapoda</taxon>
        <taxon>Insecta</taxon>
        <taxon>Pterygota</taxon>
        <taxon>Neoptera</taxon>
        <taxon>Endopterygota</taxon>
        <taxon>Diptera</taxon>
        <taxon>Nematocera</taxon>
        <taxon>Chironomoidea</taxon>
        <taxon>Chironomidae</taxon>
        <taxon>Chironominae</taxon>
        <taxon>Polypedilum</taxon>
        <taxon>Polypedilum</taxon>
    </lineage>
</organism>
<comment type="caution">
    <text evidence="5">The sequence shown here is derived from an EMBL/GenBank/DDBJ whole genome shotgun (WGS) entry which is preliminary data.</text>
</comment>
<dbReference type="GO" id="GO:0048039">
    <property type="term" value="F:ubiquinone binding"/>
    <property type="evidence" value="ECO:0007669"/>
    <property type="project" value="InterPro"/>
</dbReference>
<dbReference type="GO" id="GO:0005739">
    <property type="term" value="C:mitochondrion"/>
    <property type="evidence" value="ECO:0007669"/>
    <property type="project" value="TreeGrafter"/>
</dbReference>
<dbReference type="SUPFAM" id="SSF55961">
    <property type="entry name" value="Bet v1-like"/>
    <property type="match status" value="1"/>
</dbReference>
<dbReference type="Proteomes" id="UP001107558">
    <property type="component" value="Chromosome 2"/>
</dbReference>
<evidence type="ECO:0000313" key="6">
    <source>
        <dbReference type="Proteomes" id="UP001107558"/>
    </source>
</evidence>
<sequence length="209" mass="24406">MANKTLMRTLNLTHRTVMNNELNRQFIYHSRRNLINFSALTSMKKRREFHGKQLVGYSMDQMYTVVADVENYCRFVPFCKKSMVYNKRENHSLTADLVIGFPPLSEKYTSQVTLKKPYLVRAECNDGRLFSYLLNNWKFSPGVKDIPQSCVIDFAVAFQFKSAIHSQLANFFFDQLVVQMERAFIDEAEERFGKPSLKSHVLEAHSRVI</sequence>
<comment type="similarity">
    <text evidence="1">Belongs to the COQ10 family.</text>
</comment>
<name>A0A9J6CAG1_POLVA</name>
<dbReference type="CDD" id="cd07813">
    <property type="entry name" value="COQ10p_like"/>
    <property type="match status" value="1"/>
</dbReference>
<protein>
    <recommendedName>
        <fullName evidence="4">Coenzyme Q-binding protein COQ10 START domain-containing protein</fullName>
    </recommendedName>
</protein>
<dbReference type="Gene3D" id="3.30.530.20">
    <property type="match status" value="1"/>
</dbReference>
<comment type="function">
    <text evidence="3">Required for the function of coenzyme Q in the respiratory chain. May serve as a chaperone or may be involved in the transport of Q6 from its site of synthesis to the catalytic sites of the respiratory complexes.</text>
</comment>
<gene>
    <name evidence="5" type="ORF">PVAND_008259</name>
</gene>